<keyword evidence="8" id="KW-0482">Metalloprotease</keyword>
<evidence type="ECO:0000256" key="9">
    <source>
        <dbReference type="ARBA" id="ARBA00023316"/>
    </source>
</evidence>
<dbReference type="GO" id="GO:0071555">
    <property type="term" value="P:cell wall organization"/>
    <property type="evidence" value="ECO:0007669"/>
    <property type="project" value="UniProtKB-KW"/>
</dbReference>
<evidence type="ECO:0000256" key="10">
    <source>
        <dbReference type="ARBA" id="ARBA00093448"/>
    </source>
</evidence>
<proteinExistence type="inferred from homology"/>
<name>A0A917ZD52_9GAMM</name>
<dbReference type="InterPro" id="IPR009045">
    <property type="entry name" value="Zn_M74/Hedgehog-like"/>
</dbReference>
<evidence type="ECO:0000256" key="6">
    <source>
        <dbReference type="ARBA" id="ARBA00022801"/>
    </source>
</evidence>
<dbReference type="Proteomes" id="UP000599578">
    <property type="component" value="Unassembled WGS sequence"/>
</dbReference>
<dbReference type="InterPro" id="IPR010275">
    <property type="entry name" value="MepK"/>
</dbReference>
<dbReference type="GO" id="GO:0008237">
    <property type="term" value="F:metallopeptidase activity"/>
    <property type="evidence" value="ECO:0007669"/>
    <property type="project" value="UniProtKB-KW"/>
</dbReference>
<keyword evidence="13" id="KW-1185">Reference proteome</keyword>
<keyword evidence="9" id="KW-0961">Cell wall biogenesis/degradation</keyword>
<evidence type="ECO:0000256" key="1">
    <source>
        <dbReference type="ARBA" id="ARBA00001947"/>
    </source>
</evidence>
<organism evidence="12 13">
    <name type="scientific">Marinobacterium nitratireducens</name>
    <dbReference type="NCBI Taxonomy" id="518897"/>
    <lineage>
        <taxon>Bacteria</taxon>
        <taxon>Pseudomonadati</taxon>
        <taxon>Pseudomonadota</taxon>
        <taxon>Gammaproteobacteria</taxon>
        <taxon>Oceanospirillales</taxon>
        <taxon>Oceanospirillaceae</taxon>
        <taxon>Marinobacterium</taxon>
    </lineage>
</organism>
<dbReference type="Pfam" id="PF05951">
    <property type="entry name" value="Peptidase_M15_2"/>
    <property type="match status" value="1"/>
</dbReference>
<evidence type="ECO:0000256" key="8">
    <source>
        <dbReference type="ARBA" id="ARBA00023049"/>
    </source>
</evidence>
<evidence type="ECO:0000313" key="13">
    <source>
        <dbReference type="Proteomes" id="UP000599578"/>
    </source>
</evidence>
<dbReference type="GO" id="GO:0046872">
    <property type="term" value="F:metal ion binding"/>
    <property type="evidence" value="ECO:0007669"/>
    <property type="project" value="UniProtKB-KW"/>
</dbReference>
<keyword evidence="7" id="KW-0862">Zinc</keyword>
<reference evidence="12 13" key="1">
    <citation type="journal article" date="2014" name="Int. J. Syst. Evol. Microbiol.">
        <title>Complete genome sequence of Corynebacterium casei LMG S-19264T (=DSM 44701T), isolated from a smear-ripened cheese.</title>
        <authorList>
            <consortium name="US DOE Joint Genome Institute (JGI-PGF)"/>
            <person name="Walter F."/>
            <person name="Albersmeier A."/>
            <person name="Kalinowski J."/>
            <person name="Ruckert C."/>
        </authorList>
    </citation>
    <scope>NUCLEOTIDE SEQUENCE [LARGE SCALE GENOMIC DNA]</scope>
    <source>
        <strain evidence="12 13">CGMCC 1.7286</strain>
    </source>
</reference>
<accession>A0A917ZD52</accession>
<gene>
    <name evidence="12" type="ORF">GCM10011348_17730</name>
</gene>
<dbReference type="AlphaFoldDB" id="A0A917ZD52"/>
<dbReference type="PANTHER" id="PTHR37425">
    <property type="match status" value="1"/>
</dbReference>
<dbReference type="CDD" id="cd14844">
    <property type="entry name" value="Zn-DD-carboxypeptidase_like"/>
    <property type="match status" value="1"/>
</dbReference>
<dbReference type="PANTHER" id="PTHR37425:SF1">
    <property type="entry name" value="OUTER MEMBRANE PROTEIN"/>
    <property type="match status" value="1"/>
</dbReference>
<evidence type="ECO:0000256" key="5">
    <source>
        <dbReference type="ARBA" id="ARBA00022729"/>
    </source>
</evidence>
<dbReference type="InterPro" id="IPR006311">
    <property type="entry name" value="TAT_signal"/>
</dbReference>
<dbReference type="EMBL" id="BMLT01000004">
    <property type="protein sequence ID" value="GGO80626.1"/>
    <property type="molecule type" value="Genomic_DNA"/>
</dbReference>
<comment type="caution">
    <text evidence="12">The sequence shown here is derived from an EMBL/GenBank/DDBJ whole genome shotgun (WGS) entry which is preliminary data.</text>
</comment>
<dbReference type="GO" id="GO:0006508">
    <property type="term" value="P:proteolysis"/>
    <property type="evidence" value="ECO:0007669"/>
    <property type="project" value="UniProtKB-KW"/>
</dbReference>
<comment type="pathway">
    <text evidence="2">Cell wall biogenesis; cell wall polysaccharide biosynthesis.</text>
</comment>
<keyword evidence="6" id="KW-0378">Hydrolase</keyword>
<evidence type="ECO:0000256" key="11">
    <source>
        <dbReference type="ARBA" id="ARBA00093666"/>
    </source>
</evidence>
<evidence type="ECO:0000256" key="3">
    <source>
        <dbReference type="ARBA" id="ARBA00022670"/>
    </source>
</evidence>
<evidence type="ECO:0000256" key="4">
    <source>
        <dbReference type="ARBA" id="ARBA00022723"/>
    </source>
</evidence>
<sequence>MPQRIIQNRRTFLKTLAGTAMGLAGTSAIGAPLVKNPALERKLTLNNLHTGEKLTAVYWAGGDYQLEALKEIDHVLRDHRSGTSIEMDRQLFDLLYMLQRDIGLHKEFQIISGYRSPETNAKLRQQSSGVAKKSYHMLGKALDIRVPGVPLRDLQHKALSLKSGGVGYYAKSNFIHVDVGPVRRWG</sequence>
<comment type="similarity">
    <text evidence="10">Belongs to the peptidase M15 family.</text>
</comment>
<evidence type="ECO:0000256" key="2">
    <source>
        <dbReference type="ARBA" id="ARBA00004776"/>
    </source>
</evidence>
<dbReference type="RefSeq" id="WP_188860228.1">
    <property type="nucleotide sequence ID" value="NZ_BMLT01000004.1"/>
</dbReference>
<keyword evidence="5" id="KW-0732">Signal</keyword>
<dbReference type="SUPFAM" id="SSF55166">
    <property type="entry name" value="Hedgehog/DD-peptidase"/>
    <property type="match status" value="1"/>
</dbReference>
<evidence type="ECO:0000256" key="7">
    <source>
        <dbReference type="ARBA" id="ARBA00022833"/>
    </source>
</evidence>
<dbReference type="Gene3D" id="3.30.1380.10">
    <property type="match status" value="1"/>
</dbReference>
<protein>
    <recommendedName>
        <fullName evidence="11">Murein endopeptidase K</fullName>
    </recommendedName>
</protein>
<keyword evidence="4" id="KW-0479">Metal-binding</keyword>
<comment type="cofactor">
    <cofactor evidence="1">
        <name>Zn(2+)</name>
        <dbReference type="ChEBI" id="CHEBI:29105"/>
    </cofactor>
</comment>
<keyword evidence="3" id="KW-0645">Protease</keyword>
<evidence type="ECO:0000313" key="12">
    <source>
        <dbReference type="EMBL" id="GGO80626.1"/>
    </source>
</evidence>
<dbReference type="PROSITE" id="PS51318">
    <property type="entry name" value="TAT"/>
    <property type="match status" value="1"/>
</dbReference>